<dbReference type="Gene3D" id="2.60.40.10">
    <property type="entry name" value="Immunoglobulins"/>
    <property type="match status" value="1"/>
</dbReference>
<evidence type="ECO:0000313" key="16">
    <source>
        <dbReference type="EMBL" id="QHW18241.1"/>
    </source>
</evidence>
<dbReference type="PROSITE" id="PS00290">
    <property type="entry name" value="IG_MHC"/>
    <property type="match status" value="1"/>
</dbReference>
<evidence type="ECO:0000313" key="12">
    <source>
        <dbReference type="EMBL" id="QHW16642.1"/>
    </source>
</evidence>
<keyword evidence="3" id="KW-0732">Signal</keyword>
<dbReference type="EMBL" id="MN931745">
    <property type="protein sequence ID" value="QHW17361.1"/>
    <property type="molecule type" value="Genomic_DNA"/>
</dbReference>
<evidence type="ECO:0000256" key="6">
    <source>
        <dbReference type="ARBA" id="ARBA00023136"/>
    </source>
</evidence>
<dbReference type="SMART" id="SM00407">
    <property type="entry name" value="IGc1"/>
    <property type="match status" value="1"/>
</dbReference>
<dbReference type="GO" id="GO:0006955">
    <property type="term" value="P:immune response"/>
    <property type="evidence" value="ECO:0007669"/>
    <property type="project" value="TreeGrafter"/>
</dbReference>
<evidence type="ECO:0000313" key="13">
    <source>
        <dbReference type="EMBL" id="QHW17361.1"/>
    </source>
</evidence>
<dbReference type="PANTHER" id="PTHR16675:SF242">
    <property type="entry name" value="MAJOR HISTOCOMPATIBILITY COMPLEX CLASS I-RELATED GENE PROTEIN"/>
    <property type="match status" value="1"/>
</dbReference>
<dbReference type="Proteomes" id="UP000615274">
    <property type="component" value="Segment"/>
</dbReference>
<evidence type="ECO:0000313" key="15">
    <source>
        <dbReference type="EMBL" id="QHW17708.1"/>
    </source>
</evidence>
<organism evidence="12 19">
    <name type="scientific">Molluscum contagiosum virus</name>
    <dbReference type="NCBI Taxonomy" id="10279"/>
    <lineage>
        <taxon>Viruses</taxon>
        <taxon>Varidnaviria</taxon>
        <taxon>Bamfordvirae</taxon>
        <taxon>Nucleocytoviricota</taxon>
        <taxon>Pokkesviricetes</taxon>
        <taxon>Chitovirales</taxon>
        <taxon>Poxviridae</taxon>
        <taxon>Chordopoxvirinae</taxon>
        <taxon>Molluscipoxvirus</taxon>
        <taxon>Molluscipoxvirus molluscum</taxon>
    </lineage>
</organism>
<proteinExistence type="predicted"/>
<dbReference type="EMBL" id="MN931746">
    <property type="protein sequence ID" value="QHW17534.1"/>
    <property type="molecule type" value="Genomic_DNA"/>
</dbReference>
<dbReference type="EMBL" id="MN931752">
    <property type="protein sequence ID" value="QHW18589.1"/>
    <property type="molecule type" value="Genomic_DNA"/>
</dbReference>
<evidence type="ECO:0000256" key="5">
    <source>
        <dbReference type="ARBA" id="ARBA00022989"/>
    </source>
</evidence>
<dbReference type="InterPro" id="IPR013783">
    <property type="entry name" value="Ig-like_fold"/>
</dbReference>
<keyword evidence="6 9" id="KW-0472">Membrane</keyword>
<comment type="subcellular location">
    <subcellularLocation>
        <location evidence="1">Membrane</location>
        <topology evidence="1">Single-pass type I membrane protein</topology>
    </subcellularLocation>
</comment>
<evidence type="ECO:0000313" key="19">
    <source>
        <dbReference type="Proteomes" id="UP000651799"/>
    </source>
</evidence>
<dbReference type="Pfam" id="PF07654">
    <property type="entry name" value="C1-set"/>
    <property type="match status" value="1"/>
</dbReference>
<dbReference type="Pfam" id="PF00129">
    <property type="entry name" value="MHC_I"/>
    <property type="match status" value="1"/>
</dbReference>
<dbReference type="Proteomes" id="UP000641786">
    <property type="component" value="Segment"/>
</dbReference>
<dbReference type="EMBL" id="MN931740">
    <property type="protein sequence ID" value="QHW16468.1"/>
    <property type="molecule type" value="Genomic_DNA"/>
</dbReference>
<dbReference type="InterPro" id="IPR050208">
    <property type="entry name" value="MHC_class-I_related"/>
</dbReference>
<evidence type="ECO:0000256" key="7">
    <source>
        <dbReference type="ARBA" id="ARBA00023157"/>
    </source>
</evidence>
<dbReference type="SUPFAM" id="SSF48726">
    <property type="entry name" value="Immunoglobulin"/>
    <property type="match status" value="1"/>
</dbReference>
<accession>A0A857ZZT6</accession>
<evidence type="ECO:0000313" key="11">
    <source>
        <dbReference type="EMBL" id="QHW16468.1"/>
    </source>
</evidence>
<dbReference type="EMBL" id="MN931751">
    <property type="protein sequence ID" value="QHW18415.1"/>
    <property type="molecule type" value="Genomic_DNA"/>
</dbReference>
<dbReference type="Proteomes" id="UP000621459">
    <property type="component" value="Segment"/>
</dbReference>
<dbReference type="InterPro" id="IPR036179">
    <property type="entry name" value="Ig-like_dom_sf"/>
</dbReference>
<dbReference type="Proteomes" id="UP000606457">
    <property type="component" value="Segment"/>
</dbReference>
<sequence length="406" mass="44443">MPTGNTTRAAEMTGTLILLLACVLNAMAQLLARVCIAAATLARMLALSVAFLLALARTRTGLRAILVALLLRALLRALLAHAHAHTLSYVAAVVYTPGNAQPLLLAEGSFNDLVFMRYHLQSGRVLPSPGWAPSVYFHDELRMLNARVEALRSWSVPTAMLGNGTLGARSLQLAAGCEKVAGNADFWDLGYDGTEQICTHTDAAECEPGLPVAARLARERWTRPGTRSHSLEQRCFQWLERHLRARINRPVVSVPLLRVVAYAYGSRTRLRCTASGFSPRDVRLLWTRDGVPGPDYDFVEPRPSGDGSFQQWAELVVAAGLETRYVCVVSHASWKSSWRARLEEGGRRPATSARVAPLATIAELLVALELMLILRERRLTLGALATMLACSMPNLLPQPLRERAGL</sequence>
<dbReference type="EMBL" id="MN931741">
    <property type="protein sequence ID" value="QHW16642.1"/>
    <property type="molecule type" value="Genomic_DNA"/>
</dbReference>
<reference evidence="12" key="1">
    <citation type="submission" date="2020-01" db="EMBL/GenBank/DDBJ databases">
        <title>Global genomic diversity of Molluscum contagiosum virus.</title>
        <authorList>
            <person name="Zorec T.M."/>
            <person name="Skubic L."/>
            <person name="Hosnjak L."/>
            <person name="Trcko K."/>
            <person name="Poljak M."/>
        </authorList>
    </citation>
    <scope>NUCLEOTIDE SEQUENCE</scope>
    <source>
        <strain evidence="16">MCV2_MB101</strain>
        <strain evidence="17">MCV2_MC344</strain>
        <strain evidence="18">MCV2_MC515</strain>
        <strain evidence="11">MCV2_P01S01A</strain>
        <strain evidence="12">MCV2_P01S02A</strain>
        <strain evidence="13">MCV2_P03S01A</strain>
        <strain evidence="14">MCV2_P03S02A</strain>
        <strain evidence="15">MCV2_P04S02A</strain>
    </source>
</reference>
<evidence type="ECO:0000259" key="10">
    <source>
        <dbReference type="PROSITE" id="PS50835"/>
    </source>
</evidence>
<feature type="domain" description="Ig-like" evidence="10">
    <location>
        <begin position="250"/>
        <end position="343"/>
    </location>
</feature>
<dbReference type="InterPro" id="IPR011161">
    <property type="entry name" value="MHC_I-like_Ag-recog"/>
</dbReference>
<keyword evidence="4" id="KW-0391">Immunity</keyword>
<evidence type="ECO:0000256" key="1">
    <source>
        <dbReference type="ARBA" id="ARBA00004479"/>
    </source>
</evidence>
<dbReference type="Proteomes" id="UP000651799">
    <property type="component" value="Segment"/>
</dbReference>
<evidence type="ECO:0000256" key="8">
    <source>
        <dbReference type="ARBA" id="ARBA00023180"/>
    </source>
</evidence>
<evidence type="ECO:0000313" key="18">
    <source>
        <dbReference type="EMBL" id="QHW18589.1"/>
    </source>
</evidence>
<dbReference type="EMBL" id="MN931750">
    <property type="protein sequence ID" value="QHW18241.1"/>
    <property type="molecule type" value="Genomic_DNA"/>
</dbReference>
<dbReference type="Proteomes" id="UP000655493">
    <property type="component" value="Segment"/>
</dbReference>
<dbReference type="PROSITE" id="PS50835">
    <property type="entry name" value="IG_LIKE"/>
    <property type="match status" value="1"/>
</dbReference>
<dbReference type="InterPro" id="IPR037055">
    <property type="entry name" value="MHC_I-like_Ag-recog_sf"/>
</dbReference>
<dbReference type="GO" id="GO:0005615">
    <property type="term" value="C:extracellular space"/>
    <property type="evidence" value="ECO:0007669"/>
    <property type="project" value="TreeGrafter"/>
</dbReference>
<dbReference type="InterPro" id="IPR007110">
    <property type="entry name" value="Ig-like_dom"/>
</dbReference>
<dbReference type="EMBL" id="MN931747">
    <property type="protein sequence ID" value="QHW17708.1"/>
    <property type="molecule type" value="Genomic_DNA"/>
</dbReference>
<evidence type="ECO:0000256" key="9">
    <source>
        <dbReference type="SAM" id="Phobius"/>
    </source>
</evidence>
<keyword evidence="8" id="KW-0325">Glycoprotein</keyword>
<dbReference type="SUPFAM" id="SSF54452">
    <property type="entry name" value="MHC antigen-recognition domain"/>
    <property type="match status" value="1"/>
</dbReference>
<gene>
    <name evidence="12" type="primary">MC080R</name>
</gene>
<dbReference type="InterPro" id="IPR011162">
    <property type="entry name" value="MHC_I/II-like_Ag-recog"/>
</dbReference>
<feature type="transmembrane region" description="Helical" evidence="9">
    <location>
        <begin position="38"/>
        <end position="56"/>
    </location>
</feature>
<dbReference type="Gene3D" id="3.30.500.10">
    <property type="entry name" value="MHC class I-like antigen recognition-like"/>
    <property type="match status" value="1"/>
</dbReference>
<dbReference type="PANTHER" id="PTHR16675">
    <property type="entry name" value="MHC CLASS I-RELATED"/>
    <property type="match status" value="1"/>
</dbReference>
<evidence type="ECO:0000256" key="4">
    <source>
        <dbReference type="ARBA" id="ARBA00022859"/>
    </source>
</evidence>
<dbReference type="Proteomes" id="UP000646191">
    <property type="component" value="Segment"/>
</dbReference>
<name>A0A857ZZT6_9POXV</name>
<protein>
    <submittedName>
        <fullName evidence="12">MC080R</fullName>
    </submittedName>
</protein>
<evidence type="ECO:0000256" key="2">
    <source>
        <dbReference type="ARBA" id="ARBA00022692"/>
    </source>
</evidence>
<dbReference type="InterPro" id="IPR003597">
    <property type="entry name" value="Ig_C1-set"/>
</dbReference>
<keyword evidence="7" id="KW-1015">Disulfide bond</keyword>
<dbReference type="Proteomes" id="UP000624326">
    <property type="component" value="Segment"/>
</dbReference>
<evidence type="ECO:0000313" key="14">
    <source>
        <dbReference type="EMBL" id="QHW17534.1"/>
    </source>
</evidence>
<evidence type="ECO:0000313" key="17">
    <source>
        <dbReference type="EMBL" id="QHW18415.1"/>
    </source>
</evidence>
<keyword evidence="5 9" id="KW-1133">Transmembrane helix</keyword>
<keyword evidence="2 9" id="KW-0812">Transmembrane</keyword>
<dbReference type="GO" id="GO:0016020">
    <property type="term" value="C:membrane"/>
    <property type="evidence" value="ECO:0007669"/>
    <property type="project" value="UniProtKB-SubCell"/>
</dbReference>
<dbReference type="InterPro" id="IPR003006">
    <property type="entry name" value="Ig/MHC_CS"/>
</dbReference>
<evidence type="ECO:0000256" key="3">
    <source>
        <dbReference type="ARBA" id="ARBA00022729"/>
    </source>
</evidence>